<keyword evidence="10 14" id="KW-0472">Membrane</keyword>
<evidence type="ECO:0000313" key="16">
    <source>
        <dbReference type="EMBL" id="KAJ3613142.1"/>
    </source>
</evidence>
<keyword evidence="4" id="KW-0633">Potassium transport</keyword>
<keyword evidence="11 12" id="KW-0407">Ion channel</keyword>
<dbReference type="InterPro" id="IPR003092">
    <property type="entry name" value="2pore_dom_K_chnl_TASK"/>
</dbReference>
<evidence type="ECO:0000313" key="17">
    <source>
        <dbReference type="Proteomes" id="UP001148018"/>
    </source>
</evidence>
<evidence type="ECO:0000256" key="13">
    <source>
        <dbReference type="SAM" id="MobiDB-lite"/>
    </source>
</evidence>
<keyword evidence="3 12" id="KW-0813">Transport</keyword>
<evidence type="ECO:0000259" key="15">
    <source>
        <dbReference type="Pfam" id="PF07885"/>
    </source>
</evidence>
<evidence type="ECO:0000256" key="8">
    <source>
        <dbReference type="ARBA" id="ARBA00022989"/>
    </source>
</evidence>
<dbReference type="GO" id="GO:0022841">
    <property type="term" value="F:potassium ion leak channel activity"/>
    <property type="evidence" value="ECO:0007669"/>
    <property type="project" value="TreeGrafter"/>
</dbReference>
<dbReference type="PRINTS" id="PR01333">
    <property type="entry name" value="2POREKCHANEL"/>
</dbReference>
<evidence type="ECO:0000256" key="1">
    <source>
        <dbReference type="ARBA" id="ARBA00004141"/>
    </source>
</evidence>
<feature type="transmembrane region" description="Helical" evidence="14">
    <location>
        <begin position="190"/>
        <end position="209"/>
    </location>
</feature>
<dbReference type="AlphaFoldDB" id="A0A9Q0EYM9"/>
<dbReference type="PRINTS" id="PR01584">
    <property type="entry name" value="TASK1CHANNEL"/>
</dbReference>
<feature type="transmembrane region" description="Helical" evidence="14">
    <location>
        <begin position="106"/>
        <end position="126"/>
    </location>
</feature>
<comment type="caution">
    <text evidence="16">The sequence shown here is derived from an EMBL/GenBank/DDBJ whole genome shotgun (WGS) entry which is preliminary data.</text>
</comment>
<evidence type="ECO:0000256" key="5">
    <source>
        <dbReference type="ARBA" id="ARBA00022692"/>
    </source>
</evidence>
<dbReference type="InterPro" id="IPR005406">
    <property type="entry name" value="KCNK3"/>
</dbReference>
<keyword evidence="9 12" id="KW-0406">Ion transport</keyword>
<comment type="similarity">
    <text evidence="2 12">Belongs to the two pore domain potassium channel (TC 1.A.1.8) family.</text>
</comment>
<evidence type="ECO:0000256" key="14">
    <source>
        <dbReference type="SAM" id="Phobius"/>
    </source>
</evidence>
<keyword evidence="5 12" id="KW-0812">Transmembrane</keyword>
<dbReference type="GO" id="GO:0005252">
    <property type="term" value="F:open rectifier potassium channel activity"/>
    <property type="evidence" value="ECO:0007669"/>
    <property type="project" value="InterPro"/>
</dbReference>
<dbReference type="GO" id="GO:0015271">
    <property type="term" value="F:outward rectifier potassium channel activity"/>
    <property type="evidence" value="ECO:0007669"/>
    <property type="project" value="TreeGrafter"/>
</dbReference>
<feature type="transmembrane region" description="Helical" evidence="14">
    <location>
        <begin position="81"/>
        <end position="100"/>
    </location>
</feature>
<reference evidence="16" key="1">
    <citation type="submission" date="2022-07" db="EMBL/GenBank/DDBJ databases">
        <title>Chromosome-level genome of Muraenolepis orangiensis.</title>
        <authorList>
            <person name="Kim J."/>
        </authorList>
    </citation>
    <scope>NUCLEOTIDE SEQUENCE</scope>
    <source>
        <strain evidence="16">KU_S4_2022</strain>
        <tissue evidence="16">Muscle</tissue>
    </source>
</reference>
<dbReference type="GO" id="GO:0030322">
    <property type="term" value="P:stabilization of membrane potential"/>
    <property type="evidence" value="ECO:0007669"/>
    <property type="project" value="TreeGrafter"/>
</dbReference>
<organism evidence="16 17">
    <name type="scientific">Muraenolepis orangiensis</name>
    <name type="common">Patagonian moray cod</name>
    <dbReference type="NCBI Taxonomy" id="630683"/>
    <lineage>
        <taxon>Eukaryota</taxon>
        <taxon>Metazoa</taxon>
        <taxon>Chordata</taxon>
        <taxon>Craniata</taxon>
        <taxon>Vertebrata</taxon>
        <taxon>Euteleostomi</taxon>
        <taxon>Actinopterygii</taxon>
        <taxon>Neopterygii</taxon>
        <taxon>Teleostei</taxon>
        <taxon>Neoteleostei</taxon>
        <taxon>Acanthomorphata</taxon>
        <taxon>Zeiogadaria</taxon>
        <taxon>Gadariae</taxon>
        <taxon>Gadiformes</taxon>
        <taxon>Muraenolepidoidei</taxon>
        <taxon>Muraenolepididae</taxon>
        <taxon>Muraenolepis</taxon>
    </lineage>
</organism>
<evidence type="ECO:0000256" key="3">
    <source>
        <dbReference type="ARBA" id="ARBA00022448"/>
    </source>
</evidence>
<dbReference type="PRINTS" id="PR01095">
    <property type="entry name" value="TASKCHANNEL"/>
</dbReference>
<protein>
    <recommendedName>
        <fullName evidence="15">Potassium channel domain-containing protein</fullName>
    </recommendedName>
</protein>
<evidence type="ECO:0000256" key="10">
    <source>
        <dbReference type="ARBA" id="ARBA00023136"/>
    </source>
</evidence>
<keyword evidence="17" id="KW-1185">Reference proteome</keyword>
<evidence type="ECO:0000256" key="11">
    <source>
        <dbReference type="ARBA" id="ARBA00023303"/>
    </source>
</evidence>
<dbReference type="Pfam" id="PF07885">
    <property type="entry name" value="Ion_trans_2"/>
    <property type="match status" value="2"/>
</dbReference>
<feature type="transmembrane region" description="Helical" evidence="14">
    <location>
        <begin position="155"/>
        <end position="178"/>
    </location>
</feature>
<evidence type="ECO:0000256" key="7">
    <source>
        <dbReference type="ARBA" id="ARBA00022958"/>
    </source>
</evidence>
<feature type="transmembrane region" description="Helical" evidence="14">
    <location>
        <begin position="12"/>
        <end position="30"/>
    </location>
</feature>
<dbReference type="SUPFAM" id="SSF81324">
    <property type="entry name" value="Voltage-gated potassium channels"/>
    <property type="match status" value="2"/>
</dbReference>
<feature type="domain" description="Potassium channel" evidence="15">
    <location>
        <begin position="168"/>
        <end position="244"/>
    </location>
</feature>
<dbReference type="GO" id="GO:0005886">
    <property type="term" value="C:plasma membrane"/>
    <property type="evidence" value="ECO:0007669"/>
    <property type="project" value="TreeGrafter"/>
</dbReference>
<proteinExistence type="inferred from homology"/>
<gene>
    <name evidence="16" type="ORF">NHX12_019394</name>
</gene>
<feature type="domain" description="Potassium channel" evidence="15">
    <location>
        <begin position="78"/>
        <end position="133"/>
    </location>
</feature>
<dbReference type="Gene3D" id="1.10.287.70">
    <property type="match status" value="1"/>
</dbReference>
<evidence type="ECO:0000256" key="2">
    <source>
        <dbReference type="ARBA" id="ARBA00006666"/>
    </source>
</evidence>
<evidence type="ECO:0000256" key="6">
    <source>
        <dbReference type="ARBA" id="ARBA00022826"/>
    </source>
</evidence>
<keyword evidence="6" id="KW-0631">Potassium channel</keyword>
<name>A0A9Q0EYM9_9TELE</name>
<accession>A0A9Q0EYM9</accession>
<feature type="non-terminal residue" evidence="16">
    <location>
        <position position="370"/>
    </location>
</feature>
<evidence type="ECO:0000256" key="9">
    <source>
        <dbReference type="ARBA" id="ARBA00023065"/>
    </source>
</evidence>
<feature type="transmembrane region" description="Helical" evidence="14">
    <location>
        <begin position="221"/>
        <end position="248"/>
    </location>
</feature>
<dbReference type="PANTHER" id="PTHR11003:SF138">
    <property type="entry name" value="POTASSIUM CHANNEL SUBFAMILY K MEMBER 3"/>
    <property type="match status" value="1"/>
</dbReference>
<dbReference type="EMBL" id="JANIIK010000035">
    <property type="protein sequence ID" value="KAJ3613142.1"/>
    <property type="molecule type" value="Genomic_DNA"/>
</dbReference>
<dbReference type="FunFam" id="1.10.287.70:FF:000057">
    <property type="entry name" value="Potassium channel subfamily K member"/>
    <property type="match status" value="1"/>
</dbReference>
<evidence type="ECO:0000256" key="12">
    <source>
        <dbReference type="RuleBase" id="RU003857"/>
    </source>
</evidence>
<dbReference type="InterPro" id="IPR013099">
    <property type="entry name" value="K_chnl_dom"/>
</dbReference>
<keyword evidence="8 14" id="KW-1133">Transmembrane helix</keyword>
<keyword evidence="7" id="KW-0630">Potassium</keyword>
<sequence length="370" mass="41559">MMKRPNSRTMALIVSVLAYLVVGAAVFDTLESRHEKTQKRRLDARRSVLMRRFNLSMADFEELELMALQLRPHRAGVQWKFTGSFYFAITVITTIGYGHAAPSTDLGKVFCMFYALLGIPLTLVTFQSLGERINTLVRYLLQGAKRRLRPRHAHVSIANMVTVGFLSCLGTLCTGAAAFSYGEGWSFQHAFYYCFVTLTTVGFGDYVALQKDRALQSRPRYAAFCFIYILLGLTVVGAFLNLVVLRFLTVNVENECHAPRGERAELLQPPTAESDSSSLAKPGTQDRSDTGEGPTDIEDSFQDNEKAGVVYLDLTAAYDTVWHRGLHLKLLRTIPDRHMVKFIMETLSNRSFILQTSSGQCSRLRRLKNG</sequence>
<feature type="region of interest" description="Disordered" evidence="13">
    <location>
        <begin position="261"/>
        <end position="300"/>
    </location>
</feature>
<evidence type="ECO:0000256" key="4">
    <source>
        <dbReference type="ARBA" id="ARBA00022538"/>
    </source>
</evidence>
<dbReference type="Proteomes" id="UP001148018">
    <property type="component" value="Unassembled WGS sequence"/>
</dbReference>
<dbReference type="PANTHER" id="PTHR11003">
    <property type="entry name" value="POTASSIUM CHANNEL, SUBFAMILY K"/>
    <property type="match status" value="1"/>
</dbReference>
<dbReference type="OrthoDB" id="297496at2759"/>
<comment type="subcellular location">
    <subcellularLocation>
        <location evidence="1">Membrane</location>
        <topology evidence="1">Multi-pass membrane protein</topology>
    </subcellularLocation>
</comment>
<dbReference type="InterPro" id="IPR003280">
    <property type="entry name" value="2pore_dom_K_chnl"/>
</dbReference>